<organism evidence="1 2">
    <name type="scientific">Hyalomma asiaticum</name>
    <name type="common">Tick</name>
    <dbReference type="NCBI Taxonomy" id="266040"/>
    <lineage>
        <taxon>Eukaryota</taxon>
        <taxon>Metazoa</taxon>
        <taxon>Ecdysozoa</taxon>
        <taxon>Arthropoda</taxon>
        <taxon>Chelicerata</taxon>
        <taxon>Arachnida</taxon>
        <taxon>Acari</taxon>
        <taxon>Parasitiformes</taxon>
        <taxon>Ixodida</taxon>
        <taxon>Ixodoidea</taxon>
        <taxon>Ixodidae</taxon>
        <taxon>Hyalomminae</taxon>
        <taxon>Hyalomma</taxon>
    </lineage>
</organism>
<accession>A0ACB7S1C2</accession>
<reference evidence="1" key="1">
    <citation type="submission" date="2020-05" db="EMBL/GenBank/DDBJ databases">
        <title>Large-scale comparative analyses of tick genomes elucidate their genetic diversity and vector capacities.</title>
        <authorList>
            <person name="Jia N."/>
            <person name="Wang J."/>
            <person name="Shi W."/>
            <person name="Du L."/>
            <person name="Sun Y."/>
            <person name="Zhan W."/>
            <person name="Jiang J."/>
            <person name="Wang Q."/>
            <person name="Zhang B."/>
            <person name="Ji P."/>
            <person name="Sakyi L.B."/>
            <person name="Cui X."/>
            <person name="Yuan T."/>
            <person name="Jiang B."/>
            <person name="Yang W."/>
            <person name="Lam T.T.-Y."/>
            <person name="Chang Q."/>
            <person name="Ding S."/>
            <person name="Wang X."/>
            <person name="Zhu J."/>
            <person name="Ruan X."/>
            <person name="Zhao L."/>
            <person name="Wei J."/>
            <person name="Que T."/>
            <person name="Du C."/>
            <person name="Cheng J."/>
            <person name="Dai P."/>
            <person name="Han X."/>
            <person name="Huang E."/>
            <person name="Gao Y."/>
            <person name="Liu J."/>
            <person name="Shao H."/>
            <person name="Ye R."/>
            <person name="Li L."/>
            <person name="Wei W."/>
            <person name="Wang X."/>
            <person name="Wang C."/>
            <person name="Yang T."/>
            <person name="Huo Q."/>
            <person name="Li W."/>
            <person name="Guo W."/>
            <person name="Chen H."/>
            <person name="Zhou L."/>
            <person name="Ni X."/>
            <person name="Tian J."/>
            <person name="Zhou Y."/>
            <person name="Sheng Y."/>
            <person name="Liu T."/>
            <person name="Pan Y."/>
            <person name="Xia L."/>
            <person name="Li J."/>
            <person name="Zhao F."/>
            <person name="Cao W."/>
        </authorList>
    </citation>
    <scope>NUCLEOTIDE SEQUENCE</scope>
    <source>
        <strain evidence="1">Hyas-2018</strain>
    </source>
</reference>
<proteinExistence type="predicted"/>
<comment type="caution">
    <text evidence="1">The sequence shown here is derived from an EMBL/GenBank/DDBJ whole genome shotgun (WGS) entry which is preliminary data.</text>
</comment>
<evidence type="ECO:0000313" key="2">
    <source>
        <dbReference type="Proteomes" id="UP000821845"/>
    </source>
</evidence>
<sequence>MVGDLWKLVHVPELTFANRVVNVLTATRGWLEWRQREVGRIARSCHGGERGGPGGHRLDELRSA</sequence>
<gene>
    <name evidence="1" type="ORF">HPB50_007493</name>
</gene>
<name>A0ACB7S1C2_HYAAI</name>
<evidence type="ECO:0000313" key="1">
    <source>
        <dbReference type="EMBL" id="KAH6927711.1"/>
    </source>
</evidence>
<protein>
    <submittedName>
        <fullName evidence="1">Uncharacterized protein</fullName>
    </submittedName>
</protein>
<dbReference type="EMBL" id="CM023486">
    <property type="protein sequence ID" value="KAH6927711.1"/>
    <property type="molecule type" value="Genomic_DNA"/>
</dbReference>
<keyword evidence="2" id="KW-1185">Reference proteome</keyword>
<dbReference type="Proteomes" id="UP000821845">
    <property type="component" value="Chromosome 6"/>
</dbReference>